<dbReference type="InterPro" id="IPR011708">
    <property type="entry name" value="DNA_pol3_alpha_NTPase_dom"/>
</dbReference>
<dbReference type="GO" id="GO:0008408">
    <property type="term" value="F:3'-5' exonuclease activity"/>
    <property type="evidence" value="ECO:0007669"/>
    <property type="project" value="InterPro"/>
</dbReference>
<protein>
    <recommendedName>
        <fullName evidence="4">DNA polymerase III subunit alpha</fullName>
        <ecNumber evidence="3">2.7.7.7</ecNumber>
    </recommendedName>
</protein>
<feature type="domain" description="Polymerase/histidinol phosphatase N-terminal" evidence="11">
    <location>
        <begin position="3"/>
        <end position="70"/>
    </location>
</feature>
<dbReference type="STRING" id="1714016.BA724_07590"/>
<comment type="catalytic activity">
    <reaction evidence="10">
        <text>DNA(n) + a 2'-deoxyribonucleoside 5'-triphosphate = DNA(n+1) + diphosphate</text>
        <dbReference type="Rhea" id="RHEA:22508"/>
        <dbReference type="Rhea" id="RHEA-COMP:17339"/>
        <dbReference type="Rhea" id="RHEA-COMP:17340"/>
        <dbReference type="ChEBI" id="CHEBI:33019"/>
        <dbReference type="ChEBI" id="CHEBI:61560"/>
        <dbReference type="ChEBI" id="CHEBI:173112"/>
        <dbReference type="EC" id="2.7.7.7"/>
    </reaction>
</comment>
<dbReference type="AlphaFoldDB" id="A0A1E7DM40"/>
<comment type="similarity">
    <text evidence="2">Belongs to the DNA polymerase type-C family. DnaE subfamily.</text>
</comment>
<keyword evidence="5" id="KW-0808">Transferase</keyword>
<comment type="caution">
    <text evidence="12">The sequence shown here is derived from an EMBL/GenBank/DDBJ whole genome shotgun (WGS) entry which is preliminary data.</text>
</comment>
<dbReference type="SUPFAM" id="SSF89550">
    <property type="entry name" value="PHP domain-like"/>
    <property type="match status" value="1"/>
</dbReference>
<dbReference type="SMART" id="SM00481">
    <property type="entry name" value="POLIIIAc"/>
    <property type="match status" value="1"/>
</dbReference>
<evidence type="ECO:0000256" key="9">
    <source>
        <dbReference type="ARBA" id="ARBA00025611"/>
    </source>
</evidence>
<keyword evidence="13" id="KW-1185">Reference proteome</keyword>
<evidence type="ECO:0000256" key="4">
    <source>
        <dbReference type="ARBA" id="ARBA00019114"/>
    </source>
</evidence>
<keyword evidence="8" id="KW-0239">DNA-directed DNA polymerase</keyword>
<evidence type="ECO:0000256" key="5">
    <source>
        <dbReference type="ARBA" id="ARBA00022679"/>
    </source>
</evidence>
<dbReference type="PANTHER" id="PTHR32294">
    <property type="entry name" value="DNA POLYMERASE III SUBUNIT ALPHA"/>
    <property type="match status" value="1"/>
</dbReference>
<organism evidence="12 13">
    <name type="scientific">Domibacillus iocasae</name>
    <dbReference type="NCBI Taxonomy" id="1714016"/>
    <lineage>
        <taxon>Bacteria</taxon>
        <taxon>Bacillati</taxon>
        <taxon>Bacillota</taxon>
        <taxon>Bacilli</taxon>
        <taxon>Bacillales</taxon>
        <taxon>Bacillaceae</taxon>
        <taxon>Domibacillus</taxon>
    </lineage>
</organism>
<evidence type="ECO:0000256" key="1">
    <source>
        <dbReference type="ARBA" id="ARBA00004496"/>
    </source>
</evidence>
<evidence type="ECO:0000256" key="8">
    <source>
        <dbReference type="ARBA" id="ARBA00022932"/>
    </source>
</evidence>
<dbReference type="InterPro" id="IPR004013">
    <property type="entry name" value="PHP_dom"/>
</dbReference>
<dbReference type="InterPro" id="IPR004805">
    <property type="entry name" value="DnaE2/DnaE/PolC"/>
</dbReference>
<dbReference type="GO" id="GO:0006260">
    <property type="term" value="P:DNA replication"/>
    <property type="evidence" value="ECO:0007669"/>
    <property type="project" value="UniProtKB-KW"/>
</dbReference>
<dbReference type="OrthoDB" id="9803237at2"/>
<dbReference type="InterPro" id="IPR003141">
    <property type="entry name" value="Pol/His_phosphatase_N"/>
</dbReference>
<dbReference type="GO" id="GO:0003887">
    <property type="term" value="F:DNA-directed DNA polymerase activity"/>
    <property type="evidence" value="ECO:0007669"/>
    <property type="project" value="UniProtKB-KW"/>
</dbReference>
<evidence type="ECO:0000256" key="10">
    <source>
        <dbReference type="ARBA" id="ARBA00049244"/>
    </source>
</evidence>
<dbReference type="Pfam" id="PF01336">
    <property type="entry name" value="tRNA_anti-codon"/>
    <property type="match status" value="1"/>
</dbReference>
<name>A0A1E7DM40_9BACI</name>
<dbReference type="InterPro" id="IPR016195">
    <property type="entry name" value="Pol/histidinol_Pase-like"/>
</dbReference>
<dbReference type="GO" id="GO:0003676">
    <property type="term" value="F:nucleic acid binding"/>
    <property type="evidence" value="ECO:0007669"/>
    <property type="project" value="InterPro"/>
</dbReference>
<evidence type="ECO:0000313" key="13">
    <source>
        <dbReference type="Proteomes" id="UP000095658"/>
    </source>
</evidence>
<dbReference type="GO" id="GO:0005737">
    <property type="term" value="C:cytoplasm"/>
    <property type="evidence" value="ECO:0007669"/>
    <property type="project" value="UniProtKB-SubCell"/>
</dbReference>
<dbReference type="EMBL" id="MAMP01000022">
    <property type="protein sequence ID" value="OES44150.1"/>
    <property type="molecule type" value="Genomic_DNA"/>
</dbReference>
<dbReference type="InterPro" id="IPR004365">
    <property type="entry name" value="NA-bd_OB_tRNA"/>
</dbReference>
<dbReference type="Proteomes" id="UP000095658">
    <property type="component" value="Unassembled WGS sequence"/>
</dbReference>
<dbReference type="Pfam" id="PF17657">
    <property type="entry name" value="DNA_pol3_finger"/>
    <property type="match status" value="1"/>
</dbReference>
<dbReference type="Pfam" id="PF07733">
    <property type="entry name" value="DNA_pol3_alpha"/>
    <property type="match status" value="1"/>
</dbReference>
<dbReference type="Gene3D" id="1.10.150.870">
    <property type="match status" value="1"/>
</dbReference>
<dbReference type="NCBIfam" id="TIGR00594">
    <property type="entry name" value="polc"/>
    <property type="match status" value="1"/>
</dbReference>
<proteinExistence type="inferred from homology"/>
<keyword evidence="7" id="KW-0235">DNA replication</keyword>
<keyword evidence="6" id="KW-0548">Nucleotidyltransferase</keyword>
<evidence type="ECO:0000259" key="11">
    <source>
        <dbReference type="SMART" id="SM00481"/>
    </source>
</evidence>
<evidence type="ECO:0000256" key="3">
    <source>
        <dbReference type="ARBA" id="ARBA00012417"/>
    </source>
</evidence>
<evidence type="ECO:0000256" key="6">
    <source>
        <dbReference type="ARBA" id="ARBA00022695"/>
    </source>
</evidence>
<dbReference type="CDD" id="cd04485">
    <property type="entry name" value="DnaE_OBF"/>
    <property type="match status" value="1"/>
</dbReference>
<comment type="function">
    <text evidence="9">DNA polymerase III is a complex, multichain enzyme responsible for most of the replicative synthesis in bacteria. This DNA polymerase also exhibits 3' to 5' exonuclease activity. The alpha chain is the DNA polymerase.</text>
</comment>
<dbReference type="InterPro" id="IPR029460">
    <property type="entry name" value="DNAPol_HHH"/>
</dbReference>
<reference evidence="12 13" key="1">
    <citation type="submission" date="2016-06" db="EMBL/GenBank/DDBJ databases">
        <title>Domibacillus iocasae genome sequencing.</title>
        <authorList>
            <person name="Verma A."/>
            <person name="Pal Y."/>
            <person name="Ojha A.K."/>
            <person name="Krishnamurthi S."/>
        </authorList>
    </citation>
    <scope>NUCLEOTIDE SEQUENCE [LARGE SCALE GENOMIC DNA]</scope>
    <source>
        <strain evidence="12 13">DSM 29979</strain>
    </source>
</reference>
<dbReference type="Pfam" id="PF14579">
    <property type="entry name" value="HHH_6"/>
    <property type="match status" value="1"/>
</dbReference>
<accession>A0A1E7DM40</accession>
<dbReference type="RefSeq" id="WP_069938755.1">
    <property type="nucleotide sequence ID" value="NZ_MAMP01000022.1"/>
</dbReference>
<dbReference type="InterPro" id="IPR041931">
    <property type="entry name" value="DNA_pol3_alpha_thumb_dom"/>
</dbReference>
<dbReference type="Pfam" id="PF02811">
    <property type="entry name" value="PHP"/>
    <property type="match status" value="1"/>
</dbReference>
<evidence type="ECO:0000256" key="2">
    <source>
        <dbReference type="ARBA" id="ARBA00009496"/>
    </source>
</evidence>
<evidence type="ECO:0000313" key="12">
    <source>
        <dbReference type="EMBL" id="OES44150.1"/>
    </source>
</evidence>
<dbReference type="Gene3D" id="3.20.20.140">
    <property type="entry name" value="Metal-dependent hydrolases"/>
    <property type="match status" value="1"/>
</dbReference>
<gene>
    <name evidence="12" type="primary">dnaE</name>
    <name evidence="12" type="ORF">BA724_07590</name>
</gene>
<dbReference type="Gene3D" id="1.10.10.1600">
    <property type="entry name" value="Bacterial DNA polymerase III alpha subunit, thumb domain"/>
    <property type="match status" value="1"/>
</dbReference>
<sequence>MMIHLETETAYSFRGATLTPEKIAQKAQEMGSKAIGLTDWNNLHAAIPFYLACKKRNIKPIIGLKAEVEAQQVSGQAFPLLLYAQNDIGFSNLTKIASALQTKAKSGLPLRWLNGYAEGIIAVLPGLDGDPSEEAAAHFKQLFSHFYIGLRGGSRERFLIEKARESSIPVVAIGNVQYAHTEGAFASKCLQAIRENRLIDPEEEVAEAVYAFASSAQLKDTYKEMPEAIENTEAIAELCHVNIEFGSRLIPSFPLPDGETADDRLKRLCMEGLSEKNSLYMKRLSYELSVISKMNFSDYFLIVHDFMQYAKKQGMLAGPGRGSAAGSLVAFALGITAVDPIHYDLLFERFLNPERITMPDIDIDFPDHRRDEVIQYIADKYGAVHTAQIVTFGTLSAKAVMRDTARIFGFNTAELSRLSKLIPSVPGTKLSQINLSGWRAESQVNERIYQTALHLEGLPRHTSTHAAGVIISEKPLTDYVPIMDGHDGVYLTQYPMEPLEMLGLLKMDLLGLRNLTTIERILASIKRKTGKKIDLLSLTLDDPLVFQLLGQGKTAGVFQFESDGMRNVLMNLQPNRFEDMVAVNALYRPGPMEQIPLYIKRRHEQEEIRYSHPILKDILEPTYGIIVYQEQIIQIAVKLAGFSPGEADLLRRAVSKKKKETLEKERRHFVSGAKQNGIDEKTAVYVYDLIVRFADYGFNRSHAVAYSMIAYWLAWLKAHYPAHFLAALLQSQTGNEEKLRQYAAEAAEYNLHFLAPSVNWSSFSFQADSDGIRFGLVPVKGVGQQSAKAIIDERKKGHFRDLFDFCQRVPIGVVNRKVIESLIYAGAMDEFGQDRAVLLASIDAAFEHAALIQPDEGSLFEGLGVSFHPKYADVPDLESDTKLEKEKEMLGLYISDHPVAMYRSMLSQAGAVPLAELRKSRNIIVAGMVGTVREIRTKKGEKMAFSSFIDETGEKEVVLFPDTYRKFGALIEKGQVVLAFGSTEERNGTLQIIIKSIESIKDGLNKIMEEKQTLYIQLQEGKGESRLAEWVVDELQRCPGRASVVIHYERTKETVRLGTKYKVSPTAELIDELKKKCGAKNVVLKSFV</sequence>
<evidence type="ECO:0000256" key="7">
    <source>
        <dbReference type="ARBA" id="ARBA00022705"/>
    </source>
</evidence>
<comment type="subcellular location">
    <subcellularLocation>
        <location evidence="1">Cytoplasm</location>
    </subcellularLocation>
</comment>
<dbReference type="EC" id="2.7.7.7" evidence="3"/>
<dbReference type="PANTHER" id="PTHR32294:SF0">
    <property type="entry name" value="DNA POLYMERASE III SUBUNIT ALPHA"/>
    <property type="match status" value="1"/>
</dbReference>
<dbReference type="NCBIfam" id="NF004226">
    <property type="entry name" value="PRK05673.1"/>
    <property type="match status" value="1"/>
</dbReference>
<dbReference type="SUPFAM" id="SSF160975">
    <property type="entry name" value="AF1531-like"/>
    <property type="match status" value="1"/>
</dbReference>
<dbReference type="InterPro" id="IPR040982">
    <property type="entry name" value="DNA_pol3_finger"/>
</dbReference>